<keyword evidence="13" id="KW-1185">Reference proteome</keyword>
<dbReference type="Pfam" id="PF12037">
    <property type="entry name" value="ATAD3_N"/>
    <property type="match status" value="1"/>
</dbReference>
<dbReference type="SMART" id="SM00382">
    <property type="entry name" value="AAA"/>
    <property type="match status" value="1"/>
</dbReference>
<dbReference type="PANTHER" id="PTHR23075:SF0">
    <property type="entry name" value="ATPASE FAMILY AAA DOMAIN-CONTAINING PROTEIN 3"/>
    <property type="match status" value="1"/>
</dbReference>
<evidence type="ECO:0000256" key="8">
    <source>
        <dbReference type="ARBA" id="ARBA00023136"/>
    </source>
</evidence>
<dbReference type="Pfam" id="PF00004">
    <property type="entry name" value="AAA"/>
    <property type="match status" value="1"/>
</dbReference>
<dbReference type="GO" id="GO:0016887">
    <property type="term" value="F:ATP hydrolysis activity"/>
    <property type="evidence" value="ECO:0007669"/>
    <property type="project" value="InterPro"/>
</dbReference>
<comment type="caution">
    <text evidence="12">The sequence shown here is derived from an EMBL/GenBank/DDBJ whole genome shotgun (WGS) entry which is preliminary data.</text>
</comment>
<evidence type="ECO:0000256" key="9">
    <source>
        <dbReference type="ARBA" id="ARBA00023271"/>
    </source>
</evidence>
<evidence type="ECO:0000256" key="2">
    <source>
        <dbReference type="ARBA" id="ARBA00004436"/>
    </source>
</evidence>
<gene>
    <name evidence="12" type="ORF">JKP88DRAFT_271835</name>
</gene>
<protein>
    <submittedName>
        <fullName evidence="12">P-loop containing nucleoside triphosphate hydrolase protein</fullName>
    </submittedName>
</protein>
<proteinExistence type="predicted"/>
<evidence type="ECO:0000256" key="7">
    <source>
        <dbReference type="ARBA" id="ARBA00023128"/>
    </source>
</evidence>
<name>A0A835Z4U6_9STRA</name>
<feature type="domain" description="AAA+ ATPase" evidence="11">
    <location>
        <begin position="224"/>
        <end position="357"/>
    </location>
</feature>
<evidence type="ECO:0000256" key="1">
    <source>
        <dbReference type="ARBA" id="ARBA00004273"/>
    </source>
</evidence>
<dbReference type="OrthoDB" id="199596at2759"/>
<evidence type="ECO:0000256" key="10">
    <source>
        <dbReference type="SAM" id="Coils"/>
    </source>
</evidence>
<organism evidence="12 13">
    <name type="scientific">Tribonema minus</name>
    <dbReference type="NCBI Taxonomy" id="303371"/>
    <lineage>
        <taxon>Eukaryota</taxon>
        <taxon>Sar</taxon>
        <taxon>Stramenopiles</taxon>
        <taxon>Ochrophyta</taxon>
        <taxon>PX clade</taxon>
        <taxon>Xanthophyceae</taxon>
        <taxon>Tribonematales</taxon>
        <taxon>Tribonemataceae</taxon>
        <taxon>Tribonema</taxon>
    </lineage>
</organism>
<dbReference type="Proteomes" id="UP000664859">
    <property type="component" value="Unassembled WGS sequence"/>
</dbReference>
<dbReference type="GO" id="GO:0008270">
    <property type="term" value="F:zinc ion binding"/>
    <property type="evidence" value="ECO:0007669"/>
    <property type="project" value="TreeGrafter"/>
</dbReference>
<comment type="subcellular location">
    <subcellularLocation>
        <location evidence="1">Mitochondrion inner membrane</location>
    </subcellularLocation>
    <subcellularLocation>
        <location evidence="2">Mitochondrion matrix</location>
        <location evidence="2">Mitochondrion nucleoid</location>
    </subcellularLocation>
</comment>
<evidence type="ECO:0000256" key="6">
    <source>
        <dbReference type="ARBA" id="ARBA00023054"/>
    </source>
</evidence>
<dbReference type="AlphaFoldDB" id="A0A835Z4U6"/>
<dbReference type="PANTHER" id="PTHR23075">
    <property type="entry name" value="PUTATIVE ATP-ASE"/>
    <property type="match status" value="1"/>
</dbReference>
<evidence type="ECO:0000313" key="12">
    <source>
        <dbReference type="EMBL" id="KAG5187035.1"/>
    </source>
</evidence>
<evidence type="ECO:0000256" key="3">
    <source>
        <dbReference type="ARBA" id="ARBA00022741"/>
    </source>
</evidence>
<evidence type="ECO:0000259" key="11">
    <source>
        <dbReference type="SMART" id="SM00382"/>
    </source>
</evidence>
<evidence type="ECO:0000256" key="5">
    <source>
        <dbReference type="ARBA" id="ARBA00022840"/>
    </source>
</evidence>
<dbReference type="EMBL" id="JAFCMP010000097">
    <property type="protein sequence ID" value="KAG5187035.1"/>
    <property type="molecule type" value="Genomic_DNA"/>
</dbReference>
<evidence type="ECO:0000313" key="13">
    <source>
        <dbReference type="Proteomes" id="UP000664859"/>
    </source>
</evidence>
<dbReference type="InterPro" id="IPR003593">
    <property type="entry name" value="AAA+_ATPase"/>
</dbReference>
<keyword evidence="12" id="KW-0378">Hydrolase</keyword>
<keyword evidence="3" id="KW-0547">Nucleotide-binding</keyword>
<dbReference type="GO" id="GO:0005524">
    <property type="term" value="F:ATP binding"/>
    <property type="evidence" value="ECO:0007669"/>
    <property type="project" value="UniProtKB-KW"/>
</dbReference>
<keyword evidence="7" id="KW-0496">Mitochondrion</keyword>
<accession>A0A835Z4U6</accession>
<dbReference type="SUPFAM" id="SSF52540">
    <property type="entry name" value="P-loop containing nucleoside triphosphate hydrolases"/>
    <property type="match status" value="1"/>
</dbReference>
<keyword evidence="4" id="KW-0999">Mitochondrion inner membrane</keyword>
<feature type="coiled-coil region" evidence="10">
    <location>
        <begin position="56"/>
        <end position="125"/>
    </location>
</feature>
<dbReference type="Gene3D" id="3.40.50.300">
    <property type="entry name" value="P-loop containing nucleotide triphosphate hydrolases"/>
    <property type="match status" value="1"/>
</dbReference>
<keyword evidence="9" id="KW-1135">Mitochondrion nucleoid</keyword>
<dbReference type="GO" id="GO:0042645">
    <property type="term" value="C:mitochondrial nucleoid"/>
    <property type="evidence" value="ECO:0007669"/>
    <property type="project" value="UniProtKB-SubCell"/>
</dbReference>
<dbReference type="InterPro" id="IPR003959">
    <property type="entry name" value="ATPase_AAA_core"/>
</dbReference>
<dbReference type="GO" id="GO:0007005">
    <property type="term" value="P:mitochondrion organization"/>
    <property type="evidence" value="ECO:0007669"/>
    <property type="project" value="TreeGrafter"/>
</dbReference>
<keyword evidence="5" id="KW-0067">ATP-binding</keyword>
<dbReference type="InterPro" id="IPR027417">
    <property type="entry name" value="P-loop_NTPase"/>
</dbReference>
<evidence type="ECO:0000256" key="4">
    <source>
        <dbReference type="ARBA" id="ARBA00022792"/>
    </source>
</evidence>
<keyword evidence="6 10" id="KW-0175">Coiled coil</keyword>
<keyword evidence="8" id="KW-0472">Membrane</keyword>
<dbReference type="InterPro" id="IPR021911">
    <property type="entry name" value="ATAD3_N"/>
</dbReference>
<dbReference type="GO" id="GO:0005743">
    <property type="term" value="C:mitochondrial inner membrane"/>
    <property type="evidence" value="ECO:0007669"/>
    <property type="project" value="UniProtKB-SubCell"/>
</dbReference>
<reference evidence="12" key="1">
    <citation type="submission" date="2021-02" db="EMBL/GenBank/DDBJ databases">
        <title>First Annotated Genome of the Yellow-green Alga Tribonema minus.</title>
        <authorList>
            <person name="Mahan K.M."/>
        </authorList>
    </citation>
    <scope>NUCLEOTIDE SEQUENCE</scope>
    <source>
        <strain evidence="12">UTEX B ZZ1240</strain>
    </source>
</reference>
<sequence length="474" mass="52603">MHNVGAVQELIVRQSDIAQRVTRLSDKDEKMDELVEQIQRRMAQEADAQLLERNRIREAEAARVRLEAELARARVDQARELEAERLAIELELVKAEVAAKAEAERANEDIELRKLKAKAEEDRKRVLEAVRTVFEHLATGVVVLLSDPMKAAAVAAWLLGLAAGYFILREAIGLCGRVISARLGRPSLVRETSRGWHRKSEDAAKEQVLSLATATRNARKNRAPFRHLLLYGPPGTGKTMVAKRLAACSGMDYAIMSGGDVGPLGKDAVTELHSLFAWARRSKRGVLLFIDEAEAFLGSRSSSTLSEDTRNALNALLYQTGTASHSFMLVLATNRAEDLDEAVLDRMDDSLLFPLPDVEARRQLLALYFRSYIASLVASPDDGERQGLRWLVRWGGGCAGRITVDAGIGEDQVCSFTKQVEGFSGREISKLLLSLQNAVFGSGGEHRLTKRLMERVFELKAAEHRRKLELRQGD</sequence>